<evidence type="ECO:0000313" key="3">
    <source>
        <dbReference type="EMBL" id="GIG93170.1"/>
    </source>
</evidence>
<proteinExistence type="predicted"/>
<keyword evidence="4" id="KW-1185">Reference proteome</keyword>
<keyword evidence="2" id="KW-0812">Transmembrane</keyword>
<reference evidence="3 4" key="1">
    <citation type="submission" date="2021-01" db="EMBL/GenBank/DDBJ databases">
        <title>Whole genome shotgun sequence of Plantactinospora endophytica NBRC 110450.</title>
        <authorList>
            <person name="Komaki H."/>
            <person name="Tamura T."/>
        </authorList>
    </citation>
    <scope>NUCLEOTIDE SEQUENCE [LARGE SCALE GENOMIC DNA]</scope>
    <source>
        <strain evidence="3 4">NBRC 110450</strain>
    </source>
</reference>
<evidence type="ECO:0008006" key="5">
    <source>
        <dbReference type="Google" id="ProtNLM"/>
    </source>
</evidence>
<comment type="caution">
    <text evidence="3">The sequence shown here is derived from an EMBL/GenBank/DDBJ whole genome shotgun (WGS) entry which is preliminary data.</text>
</comment>
<evidence type="ECO:0000313" key="4">
    <source>
        <dbReference type="Proteomes" id="UP000646749"/>
    </source>
</evidence>
<sequence>MARRGRRWLWAGRLVCLLLVGGLVTYLMSVGLDKADKVASGIGAVAALLALIAPYLIPSSQDDEATDAHASGAGAVAIGGTNTGEVIAEATGTIPSAAPAPDGGVSATGPASVAVGGKNTALIRTRFTGRGQAG</sequence>
<feature type="transmembrane region" description="Helical" evidence="2">
    <location>
        <begin position="12"/>
        <end position="32"/>
    </location>
</feature>
<evidence type="ECO:0000256" key="1">
    <source>
        <dbReference type="SAM" id="MobiDB-lite"/>
    </source>
</evidence>
<keyword evidence="2" id="KW-1133">Transmembrane helix</keyword>
<dbReference type="EMBL" id="BONW01000052">
    <property type="protein sequence ID" value="GIG93170.1"/>
    <property type="molecule type" value="Genomic_DNA"/>
</dbReference>
<keyword evidence="2" id="KW-0472">Membrane</keyword>
<protein>
    <recommendedName>
        <fullName evidence="5">Phage holin family protein</fullName>
    </recommendedName>
</protein>
<name>A0ABQ4EEU0_9ACTN</name>
<dbReference type="Proteomes" id="UP000646749">
    <property type="component" value="Unassembled WGS sequence"/>
</dbReference>
<gene>
    <name evidence="3" type="ORF">Pen02_81060</name>
</gene>
<evidence type="ECO:0000256" key="2">
    <source>
        <dbReference type="SAM" id="Phobius"/>
    </source>
</evidence>
<accession>A0ABQ4EEU0</accession>
<feature type="transmembrane region" description="Helical" evidence="2">
    <location>
        <begin position="38"/>
        <end position="57"/>
    </location>
</feature>
<feature type="region of interest" description="Disordered" evidence="1">
    <location>
        <begin position="90"/>
        <end position="111"/>
    </location>
</feature>
<organism evidence="3 4">
    <name type="scientific">Plantactinospora endophytica</name>
    <dbReference type="NCBI Taxonomy" id="673535"/>
    <lineage>
        <taxon>Bacteria</taxon>
        <taxon>Bacillati</taxon>
        <taxon>Actinomycetota</taxon>
        <taxon>Actinomycetes</taxon>
        <taxon>Micromonosporales</taxon>
        <taxon>Micromonosporaceae</taxon>
        <taxon>Plantactinospora</taxon>
    </lineage>
</organism>